<dbReference type="GO" id="GO:1901359">
    <property type="term" value="F:tungstate binding"/>
    <property type="evidence" value="ECO:0007669"/>
    <property type="project" value="UniProtKB-ARBA"/>
</dbReference>
<dbReference type="GO" id="GO:0046872">
    <property type="term" value="F:metal ion binding"/>
    <property type="evidence" value="ECO:0007669"/>
    <property type="project" value="UniProtKB-KW"/>
</dbReference>
<dbReference type="Pfam" id="PF13531">
    <property type="entry name" value="SBP_bac_11"/>
    <property type="match status" value="1"/>
</dbReference>
<accession>A0A172YD02</accession>
<dbReference type="Gene3D" id="3.40.190.10">
    <property type="entry name" value="Periplasmic binding protein-like II"/>
    <property type="match status" value="2"/>
</dbReference>
<evidence type="ECO:0000256" key="6">
    <source>
        <dbReference type="PIRSR" id="PIRSR004846-1"/>
    </source>
</evidence>
<feature type="signal peptide" evidence="7">
    <location>
        <begin position="1"/>
        <end position="27"/>
    </location>
</feature>
<dbReference type="GO" id="GO:0030973">
    <property type="term" value="F:molybdate ion binding"/>
    <property type="evidence" value="ECO:0007669"/>
    <property type="project" value="TreeGrafter"/>
</dbReference>
<evidence type="ECO:0000256" key="5">
    <source>
        <dbReference type="ARBA" id="ARBA00062515"/>
    </source>
</evidence>
<protein>
    <submittedName>
        <fullName evidence="8">Molybdate ABC transporter substrate-binding protein</fullName>
    </submittedName>
</protein>
<evidence type="ECO:0000256" key="7">
    <source>
        <dbReference type="SAM" id="SignalP"/>
    </source>
</evidence>
<dbReference type="PANTHER" id="PTHR30632:SF17">
    <property type="entry name" value="MOLYBDATE-BINDING PROTEIN MODA"/>
    <property type="match status" value="1"/>
</dbReference>
<dbReference type="GO" id="GO:0030288">
    <property type="term" value="C:outer membrane-bounded periplasmic space"/>
    <property type="evidence" value="ECO:0007669"/>
    <property type="project" value="TreeGrafter"/>
</dbReference>
<evidence type="ECO:0000313" key="9">
    <source>
        <dbReference type="Proteomes" id="UP000077875"/>
    </source>
</evidence>
<evidence type="ECO:0000256" key="4">
    <source>
        <dbReference type="ARBA" id="ARBA00022729"/>
    </source>
</evidence>
<dbReference type="Proteomes" id="UP000077875">
    <property type="component" value="Chromosome"/>
</dbReference>
<reference evidence="8 9" key="1">
    <citation type="submission" date="2016-04" db="EMBL/GenBank/DDBJ databases">
        <title>Complete Genome Sequence of Halotalea alkalilenta IHB B 13600.</title>
        <authorList>
            <person name="Swarnkar M.K."/>
            <person name="Sharma A."/>
            <person name="Kaushal K."/>
            <person name="Soni R."/>
            <person name="Rana S."/>
            <person name="Singh A.K."/>
            <person name="Gulati A."/>
        </authorList>
    </citation>
    <scope>NUCLEOTIDE SEQUENCE [LARGE SCALE GENOMIC DNA]</scope>
    <source>
        <strain evidence="8 9">IHB B 13600</strain>
    </source>
</reference>
<dbReference type="FunFam" id="3.40.190.10:FF:000035">
    <property type="entry name" value="Molybdate ABC transporter substrate-binding protein"/>
    <property type="match status" value="1"/>
</dbReference>
<keyword evidence="2 6" id="KW-0500">Molybdenum</keyword>
<dbReference type="GO" id="GO:0015689">
    <property type="term" value="P:molybdate ion transport"/>
    <property type="evidence" value="ECO:0007669"/>
    <property type="project" value="InterPro"/>
</dbReference>
<dbReference type="SUPFAM" id="SSF53850">
    <property type="entry name" value="Periplasmic binding protein-like II"/>
    <property type="match status" value="1"/>
</dbReference>
<dbReference type="InterPro" id="IPR005950">
    <property type="entry name" value="ModA"/>
</dbReference>
<dbReference type="PANTHER" id="PTHR30632">
    <property type="entry name" value="MOLYBDATE-BINDING PERIPLASMIC PROTEIN"/>
    <property type="match status" value="1"/>
</dbReference>
<dbReference type="NCBIfam" id="TIGR01256">
    <property type="entry name" value="modA"/>
    <property type="match status" value="1"/>
</dbReference>
<feature type="binding site" evidence="6">
    <location>
        <position position="65"/>
    </location>
    <ligand>
        <name>molybdate</name>
        <dbReference type="ChEBI" id="CHEBI:36264"/>
    </ligand>
</feature>
<organism evidence="8 9">
    <name type="scientific">Halotalea alkalilenta</name>
    <dbReference type="NCBI Taxonomy" id="376489"/>
    <lineage>
        <taxon>Bacteria</taxon>
        <taxon>Pseudomonadati</taxon>
        <taxon>Pseudomonadota</taxon>
        <taxon>Gammaproteobacteria</taxon>
        <taxon>Oceanospirillales</taxon>
        <taxon>Halomonadaceae</taxon>
        <taxon>Halotalea</taxon>
    </lineage>
</organism>
<comment type="subunit">
    <text evidence="5">The complex is composed of two ATP-binding proteins (ModC), two transmembrane proteins (ModB) and a solute-binding protein (ModA).</text>
</comment>
<name>A0A172YD02_9GAMM</name>
<evidence type="ECO:0000313" key="8">
    <source>
        <dbReference type="EMBL" id="ANF57094.1"/>
    </source>
</evidence>
<comment type="similarity">
    <text evidence="1">Belongs to the bacterial solute-binding protein ModA family.</text>
</comment>
<feature type="binding site" evidence="6">
    <location>
        <position position="196"/>
    </location>
    <ligand>
        <name>molybdate</name>
        <dbReference type="ChEBI" id="CHEBI:36264"/>
    </ligand>
</feature>
<evidence type="ECO:0000256" key="1">
    <source>
        <dbReference type="ARBA" id="ARBA00009175"/>
    </source>
</evidence>
<feature type="chain" id="PRO_5008004596" evidence="7">
    <location>
        <begin position="28"/>
        <end position="262"/>
    </location>
</feature>
<dbReference type="InterPro" id="IPR050682">
    <property type="entry name" value="ModA/WtpA"/>
</dbReference>
<dbReference type="AlphaFoldDB" id="A0A172YD02"/>
<feature type="binding site" evidence="6">
    <location>
        <position position="37"/>
    </location>
    <ligand>
        <name>molybdate</name>
        <dbReference type="ChEBI" id="CHEBI:36264"/>
    </ligand>
</feature>
<feature type="binding site" evidence="6">
    <location>
        <position position="151"/>
    </location>
    <ligand>
        <name>molybdate</name>
        <dbReference type="ChEBI" id="CHEBI:36264"/>
    </ligand>
</feature>
<dbReference type="KEGG" id="haa:A5892_06125"/>
<dbReference type="RefSeq" id="WP_064122052.1">
    <property type="nucleotide sequence ID" value="NZ_CP015243.1"/>
</dbReference>
<dbReference type="PIRSF" id="PIRSF004846">
    <property type="entry name" value="ModA"/>
    <property type="match status" value="1"/>
</dbReference>
<evidence type="ECO:0000256" key="2">
    <source>
        <dbReference type="ARBA" id="ARBA00022505"/>
    </source>
</evidence>
<dbReference type="NCBIfam" id="NF007958">
    <property type="entry name" value="PRK10677.1"/>
    <property type="match status" value="1"/>
</dbReference>
<feature type="binding site" evidence="6">
    <location>
        <position position="178"/>
    </location>
    <ligand>
        <name>molybdate</name>
        <dbReference type="ChEBI" id="CHEBI:36264"/>
    </ligand>
</feature>
<sequence>MSSPFRSLGLALTLCCASLATSSLAYADQVRVFAAASLSDALDAAVERYQQQHPDVEVQTVYASSSTAARQIVGGAAADLFISADQQWMDWLGEQGETLGERGDLLANRLALIAPRDSTLEDFIPDAEHRLLPLLGDDERLAVGDPDHVPAGIYARQAFEHLGEWQELEPRLARADNVRGALALVEQGEVPLGVVYSTDAKASEGVRLIGLFPTDSHPPITYPIALVGDTPSAAAQALRAWLASADGLAVFEQYGFSAAVAE</sequence>
<dbReference type="EMBL" id="CP015243">
    <property type="protein sequence ID" value="ANF57094.1"/>
    <property type="molecule type" value="Genomic_DNA"/>
</dbReference>
<dbReference type="STRING" id="376489.A5892_06125"/>
<keyword evidence="3 6" id="KW-0479">Metal-binding</keyword>
<keyword evidence="4 7" id="KW-0732">Signal</keyword>
<keyword evidence="9" id="KW-1185">Reference proteome</keyword>
<gene>
    <name evidence="8" type="ORF">A5892_06125</name>
</gene>
<evidence type="ECO:0000256" key="3">
    <source>
        <dbReference type="ARBA" id="ARBA00022723"/>
    </source>
</evidence>
<proteinExistence type="inferred from homology"/>